<dbReference type="Proteomes" id="UP000689195">
    <property type="component" value="Unassembled WGS sequence"/>
</dbReference>
<sequence>MYSPKLDDKKKSSLSTIKKKQAQFIMFVMIVRQNCLQNQNILLIYNLVQQQCIYVKSIQLNKTDNLFTIDQNSEVTKMIVELGGQKVDGVVKELEEAKKVYEKGIQEGKTVVLIQEDSKISNIKKQKLVVQALVIHQQFNLNASNNYKYFQINFGNQNCLLWQIQVIFQLINQRTRREIMLNNIF</sequence>
<dbReference type="Pfam" id="PF08487">
    <property type="entry name" value="VIT"/>
    <property type="match status" value="1"/>
</dbReference>
<organism evidence="2 3">
    <name type="scientific">Paramecium pentaurelia</name>
    <dbReference type="NCBI Taxonomy" id="43138"/>
    <lineage>
        <taxon>Eukaryota</taxon>
        <taxon>Sar</taxon>
        <taxon>Alveolata</taxon>
        <taxon>Ciliophora</taxon>
        <taxon>Intramacronucleata</taxon>
        <taxon>Oligohymenophorea</taxon>
        <taxon>Peniculida</taxon>
        <taxon>Parameciidae</taxon>
        <taxon>Paramecium</taxon>
    </lineage>
</organism>
<feature type="domain" description="VIT" evidence="1">
    <location>
        <begin position="67"/>
        <end position="122"/>
    </location>
</feature>
<evidence type="ECO:0000259" key="1">
    <source>
        <dbReference type="Pfam" id="PF08487"/>
    </source>
</evidence>
<name>A0A8S1UDF8_9CILI</name>
<dbReference type="EMBL" id="CAJJDO010000037">
    <property type="protein sequence ID" value="CAD8161769.1"/>
    <property type="molecule type" value="Genomic_DNA"/>
</dbReference>
<accession>A0A8S1UDF8</accession>
<proteinExistence type="predicted"/>
<keyword evidence="3" id="KW-1185">Reference proteome</keyword>
<evidence type="ECO:0000313" key="3">
    <source>
        <dbReference type="Proteomes" id="UP000689195"/>
    </source>
</evidence>
<reference evidence="2" key="1">
    <citation type="submission" date="2021-01" db="EMBL/GenBank/DDBJ databases">
        <authorList>
            <consortium name="Genoscope - CEA"/>
            <person name="William W."/>
        </authorList>
    </citation>
    <scope>NUCLEOTIDE SEQUENCE</scope>
</reference>
<protein>
    <recommendedName>
        <fullName evidence="1">VIT domain-containing protein</fullName>
    </recommendedName>
</protein>
<dbReference type="InterPro" id="IPR013694">
    <property type="entry name" value="VIT"/>
</dbReference>
<evidence type="ECO:0000313" key="2">
    <source>
        <dbReference type="EMBL" id="CAD8161769.1"/>
    </source>
</evidence>
<gene>
    <name evidence="2" type="ORF">PPENT_87.1.T0370012</name>
</gene>
<comment type="caution">
    <text evidence="2">The sequence shown here is derived from an EMBL/GenBank/DDBJ whole genome shotgun (WGS) entry which is preliminary data.</text>
</comment>
<dbReference type="AlphaFoldDB" id="A0A8S1UDF8"/>